<dbReference type="SMART" id="SM01329">
    <property type="entry name" value="Iso_dh"/>
    <property type="match status" value="1"/>
</dbReference>
<dbReference type="GO" id="GO:0004449">
    <property type="term" value="F:isocitrate dehydrogenase (NAD+) activity"/>
    <property type="evidence" value="ECO:0007669"/>
    <property type="project" value="TreeGrafter"/>
</dbReference>
<dbReference type="EC" id="1.1.1.83" evidence="4"/>
<name>A0A0A7LD77_9ARCH</name>
<dbReference type="RefSeq" id="WP_048111595.1">
    <property type="nucleotide sequence ID" value="NZ_CP010070.1"/>
</dbReference>
<feature type="domain" description="Isopropylmalate dehydrogenase-like" evidence="3">
    <location>
        <begin position="4"/>
        <end position="326"/>
    </location>
</feature>
<dbReference type="Pfam" id="PF00180">
    <property type="entry name" value="Iso_dh"/>
    <property type="match status" value="1"/>
</dbReference>
<gene>
    <name evidence="4" type="primary">leuB</name>
    <name evidence="4" type="ORF">Mpt1_c03670</name>
</gene>
<dbReference type="PANTHER" id="PTHR11835">
    <property type="entry name" value="DECARBOXYLATING DEHYDROGENASES-ISOCITRATE, ISOPROPYLMALATE, TARTRATE"/>
    <property type="match status" value="1"/>
</dbReference>
<sequence length="334" mass="36120">MTKKILVLPGDGVGPSVVSSAVEILETAARNKTEIIYGDVGQSAFVKTSEYLPSETLDLATEVDAILAGGTIEMPADRTYNNPIRTLKKQLNLYSVVRKFYPLSKNLGVRGVDLLVVTGNTDTLLKSIETETLDGVDYHKFLSAASCKKLFQNTLRLAILRDRKKITCAHRTSAFPALDGLFVECFYKEFAGSSFLLEEMEVDEVAAELTKNPSSMDVIVSTDIYGTVLAGVVAGMVGGSYLTPVGNIGDNIGLFEPMHGPNPRFIRDGEVNPTSAILSGAMALDYLGMSTEAEKIRRAVRDVYAKGTVTRDVGGSSTIYEFTDAVIDTMISNM</sequence>
<dbReference type="HOGENOM" id="CLU_031953_0_1_2"/>
<dbReference type="PANTHER" id="PTHR11835:SF34">
    <property type="entry name" value="ISOCITRATE DEHYDROGENASE [NAD] SUBUNIT ALPHA, MITOCHONDRIAL"/>
    <property type="match status" value="1"/>
</dbReference>
<evidence type="ECO:0000313" key="4">
    <source>
        <dbReference type="EMBL" id="AIZ56262.1"/>
    </source>
</evidence>
<dbReference type="InterPro" id="IPR024084">
    <property type="entry name" value="IsoPropMal-DH-like_dom"/>
</dbReference>
<organism evidence="4 5">
    <name type="scientific">Candidatus Methanoplasma termitum</name>
    <dbReference type="NCBI Taxonomy" id="1577791"/>
    <lineage>
        <taxon>Archaea</taxon>
        <taxon>Methanobacteriati</taxon>
        <taxon>Thermoplasmatota</taxon>
        <taxon>Thermoplasmata</taxon>
        <taxon>Methanomassiliicoccales</taxon>
        <taxon>Methanomassiliicoccaceae</taxon>
        <taxon>Candidatus Methanoplasma</taxon>
    </lineage>
</organism>
<dbReference type="GO" id="GO:0003862">
    <property type="term" value="F:3-isopropylmalate dehydrogenase activity"/>
    <property type="evidence" value="ECO:0007669"/>
    <property type="project" value="UniProtKB-EC"/>
</dbReference>
<dbReference type="GO" id="GO:0006102">
    <property type="term" value="P:isocitrate metabolic process"/>
    <property type="evidence" value="ECO:0007669"/>
    <property type="project" value="TreeGrafter"/>
</dbReference>
<dbReference type="Gene3D" id="3.40.718.10">
    <property type="entry name" value="Isopropylmalate Dehydrogenase"/>
    <property type="match status" value="1"/>
</dbReference>
<dbReference type="EC" id="1.1.1.85" evidence="4"/>
<dbReference type="OrthoDB" id="6813at2157"/>
<dbReference type="Proteomes" id="UP000030787">
    <property type="component" value="Chromosome"/>
</dbReference>
<dbReference type="STRING" id="1577791.Mpt1_c03670"/>
<dbReference type="EC" id="1.1.1.-" evidence="4"/>
<evidence type="ECO:0000259" key="3">
    <source>
        <dbReference type="SMART" id="SM01329"/>
    </source>
</evidence>
<proteinExistence type="inferred from homology"/>
<dbReference type="AlphaFoldDB" id="A0A0A7LD77"/>
<dbReference type="GO" id="GO:0046553">
    <property type="term" value="F:D-malate dehydrogenase (decarboxylating) (NAD+) activity"/>
    <property type="evidence" value="ECO:0007669"/>
    <property type="project" value="UniProtKB-EC"/>
</dbReference>
<dbReference type="EMBL" id="CP010070">
    <property type="protein sequence ID" value="AIZ56262.1"/>
    <property type="molecule type" value="Genomic_DNA"/>
</dbReference>
<evidence type="ECO:0000313" key="5">
    <source>
        <dbReference type="Proteomes" id="UP000030787"/>
    </source>
</evidence>
<evidence type="ECO:0000256" key="1">
    <source>
        <dbReference type="ARBA" id="ARBA00007769"/>
    </source>
</evidence>
<dbReference type="SUPFAM" id="SSF53659">
    <property type="entry name" value="Isocitrate/Isopropylmalate dehydrogenase-like"/>
    <property type="match status" value="1"/>
</dbReference>
<keyword evidence="5" id="KW-1185">Reference proteome</keyword>
<dbReference type="GeneID" id="24818037"/>
<protein>
    <submittedName>
        <fullName evidence="4">LeuB protein</fullName>
        <ecNumber evidence="4">1.1.1.-</ecNumber>
        <ecNumber evidence="4">1.1.1.83</ecNumber>
        <ecNumber evidence="4">1.1.1.85</ecNumber>
    </submittedName>
</protein>
<accession>A0A0A7LD77</accession>
<comment type="similarity">
    <text evidence="1">Belongs to the isocitrate and isopropylmalate dehydrogenases family.</text>
</comment>
<reference evidence="4 5" key="1">
    <citation type="journal article" date="2014" name="Appl. Environ. Microbiol.">
        <title>Comparative Genome Analysis of 'Candidatus Methanoplasma termitum' Indicates a New Mode of Energy Metabolism in the Seventh Order of Methanogens.</title>
        <authorList>
            <person name="Lang K."/>
            <person name="Schuldes J."/>
            <person name="Klingl A."/>
            <person name="Poehlein A."/>
            <person name="Daniel R."/>
            <person name="Brune A."/>
        </authorList>
    </citation>
    <scope>NUCLEOTIDE SEQUENCE [LARGE SCALE GENOMIC DNA]</scope>
    <source>
        <strain evidence="5">Mpt1</strain>
    </source>
</reference>
<evidence type="ECO:0000256" key="2">
    <source>
        <dbReference type="ARBA" id="ARBA00023002"/>
    </source>
</evidence>
<dbReference type="KEGG" id="mear:Mpt1_c03670"/>
<keyword evidence="2 4" id="KW-0560">Oxidoreductase</keyword>
<dbReference type="GO" id="GO:0006099">
    <property type="term" value="P:tricarboxylic acid cycle"/>
    <property type="evidence" value="ECO:0007669"/>
    <property type="project" value="TreeGrafter"/>
</dbReference>